<proteinExistence type="predicted"/>
<reference evidence="2 4" key="2">
    <citation type="submission" date="2020-05" db="EMBL/GenBank/DDBJ databases">
        <authorList>
            <person name="Zhang R."/>
        </authorList>
    </citation>
    <scope>NUCLEOTIDE SEQUENCE [LARGE SCALE GENOMIC DNA]</scope>
    <source>
        <strain evidence="2 4">DSM 28986</strain>
    </source>
</reference>
<dbReference type="AlphaFoldDB" id="A0A1V0N5L5"/>
<dbReference type="Proteomes" id="UP000192050">
    <property type="component" value="Chromosome"/>
</dbReference>
<name>A0A1V0N5L5_9ARCH</name>
<dbReference type="KEGG" id="fai:FAD_1586"/>
<evidence type="ECO:0000313" key="2">
    <source>
        <dbReference type="EMBL" id="NOL59514.1"/>
    </source>
</evidence>
<dbReference type="OrthoDB" id="17596at2157"/>
<sequence>MEKICDVKGCNEKSFQTVPADLAGKVFSLKEEKTKVHLCKVHYKEYKKNTKKERETQRMDW</sequence>
<accession>A0A1V0N5L5</accession>
<dbReference type="EMBL" id="JABGBP010000041">
    <property type="protein sequence ID" value="NOL59514.1"/>
    <property type="molecule type" value="Genomic_DNA"/>
</dbReference>
<dbReference type="GeneID" id="84218179"/>
<organism evidence="1 3">
    <name type="scientific">Ferroplasma acidiphilum</name>
    <dbReference type="NCBI Taxonomy" id="74969"/>
    <lineage>
        <taxon>Archaea</taxon>
        <taxon>Methanobacteriati</taxon>
        <taxon>Thermoplasmatota</taxon>
        <taxon>Thermoplasmata</taxon>
        <taxon>Thermoplasmatales</taxon>
        <taxon>Ferroplasmaceae</taxon>
        <taxon>Ferroplasma</taxon>
    </lineage>
</organism>
<dbReference type="RefSeq" id="WP_081142970.1">
    <property type="nucleotide sequence ID" value="NZ_CP015363.1"/>
</dbReference>
<evidence type="ECO:0000313" key="4">
    <source>
        <dbReference type="Proteomes" id="UP000546917"/>
    </source>
</evidence>
<evidence type="ECO:0000313" key="3">
    <source>
        <dbReference type="Proteomes" id="UP000192050"/>
    </source>
</evidence>
<dbReference type="EMBL" id="CP015363">
    <property type="protein sequence ID" value="ARD85432.1"/>
    <property type="molecule type" value="Genomic_DNA"/>
</dbReference>
<keyword evidence="3" id="KW-1185">Reference proteome</keyword>
<dbReference type="Proteomes" id="UP000546917">
    <property type="component" value="Unassembled WGS sequence"/>
</dbReference>
<reference evidence="1 3" key="1">
    <citation type="submission" date="2011-10" db="EMBL/GenBank/DDBJ databases">
        <title>Metabolic and evolutionary patterns in the extreme acidophile Ferroplasma acidiphilum.</title>
        <authorList>
            <person name="Golyshina O.V."/>
            <person name="Kozyavkin S.A."/>
            <person name="Tatusov R.L."/>
            <person name="Slesarev A.I."/>
            <person name="Golyshin P.N."/>
        </authorList>
    </citation>
    <scope>NUCLEOTIDE SEQUENCE [LARGE SCALE GENOMIC DNA]</scope>
    <source>
        <strain evidence="1">Berkeley</strain>
        <strain evidence="3">Y</strain>
    </source>
</reference>
<dbReference type="STRING" id="74969.FAD_1586"/>
<gene>
    <name evidence="1" type="ORF">FAD_1586</name>
    <name evidence="2" type="ORF">HLB00_01510</name>
</gene>
<evidence type="ECO:0000313" key="1">
    <source>
        <dbReference type="EMBL" id="ARD85432.1"/>
    </source>
</evidence>
<protein>
    <submittedName>
        <fullName evidence="1">Uncharacterized protein</fullName>
    </submittedName>
</protein>